<dbReference type="EMBL" id="AP001080">
    <property type="protein sequence ID" value="BAA90358.1"/>
    <property type="molecule type" value="Genomic_DNA"/>
</dbReference>
<name>Q9LJ00_ORYSJ</name>
<dbReference type="Proteomes" id="UP000817658">
    <property type="component" value="Chromosome 1"/>
</dbReference>
<gene>
    <name evidence="1" type="primary">P0499C11.26</name>
</gene>
<accession>Q9LJ00</accession>
<reference evidence="1" key="1">
    <citation type="journal article" date="2002" name="Nature">
        <title>The genome sequence and structure of rice chromosome 1.</title>
        <authorList>
            <person name="Sasaki T."/>
            <person name="Matsumoto T."/>
            <person name="Yamamoto K."/>
            <person name="Sakata K."/>
            <person name="Baba T."/>
            <person name="Katayose Y."/>
            <person name="Wu J."/>
            <person name="Niimura Y."/>
            <person name="Cheng Z."/>
            <person name="Nagamura Y."/>
            <person name="Antonio B.A."/>
            <person name="Kanamori H."/>
            <person name="Hosokawa S."/>
            <person name="Masukawa M."/>
            <person name="Arikawa K."/>
            <person name="Chiden Y."/>
            <person name="Hayashi M."/>
            <person name="Okamoto M."/>
            <person name="Ando T."/>
            <person name="Aoki H."/>
            <person name="Arita K."/>
            <person name="Hamada M."/>
            <person name="Harada C."/>
            <person name="Hijishita S."/>
            <person name="Honda M."/>
            <person name="Ichikawa Y."/>
            <person name="Idonuma A."/>
            <person name="Iijima M."/>
            <person name="Ikeda M."/>
            <person name="Ikeno M."/>
            <person name="Itoh S."/>
            <person name="Itoh T."/>
            <person name="Itoh Y."/>
            <person name="Itoh Y."/>
            <person name="Iwabuchi A."/>
            <person name="Kamiya K."/>
            <person name="Karasawa W."/>
            <person name="Katagiri S."/>
            <person name="Kikuta A."/>
            <person name="Kobayashi N."/>
            <person name="Kono I."/>
            <person name="Machita K."/>
            <person name="Maehara T."/>
            <person name="Mizuno H."/>
            <person name="Mizubayashi T."/>
            <person name="Mukai Y."/>
            <person name="Nagasaki H."/>
            <person name="Nakashima M."/>
            <person name="Nakama Y."/>
            <person name="Nakamichi Y."/>
            <person name="Nakamura M."/>
            <person name="Namiki N."/>
            <person name="Negishi M."/>
            <person name="Ohta I."/>
            <person name="Ono N."/>
            <person name="Saji S."/>
            <person name="Sakai K."/>
            <person name="Shibata M."/>
            <person name="Shimokawa T."/>
            <person name="Shomura A."/>
            <person name="Song J."/>
            <person name="Takazaki Y."/>
            <person name="Terasawa K."/>
            <person name="Tsuji K."/>
            <person name="Waki K."/>
            <person name="Yamagata H."/>
            <person name="Yamane H."/>
            <person name="Yoshiki S."/>
            <person name="Yoshihara R."/>
            <person name="Yukawa K."/>
            <person name="Zhong H."/>
            <person name="Iwama H."/>
            <person name="Endo T."/>
            <person name="Ito H."/>
            <person name="Hahn J.H."/>
            <person name="Kim H.I."/>
            <person name="Eun M.Y."/>
            <person name="Yano M."/>
            <person name="Jiang J."/>
            <person name="Gojobori T."/>
        </authorList>
    </citation>
    <scope>NUCLEOTIDE SEQUENCE [LARGE SCALE GENOMIC DNA]</scope>
</reference>
<organism evidence="1">
    <name type="scientific">Oryza sativa subsp. japonica</name>
    <name type="common">Rice</name>
    <dbReference type="NCBI Taxonomy" id="39947"/>
    <lineage>
        <taxon>Eukaryota</taxon>
        <taxon>Viridiplantae</taxon>
        <taxon>Streptophyta</taxon>
        <taxon>Embryophyta</taxon>
        <taxon>Tracheophyta</taxon>
        <taxon>Spermatophyta</taxon>
        <taxon>Magnoliopsida</taxon>
        <taxon>Liliopsida</taxon>
        <taxon>Poales</taxon>
        <taxon>Poaceae</taxon>
        <taxon>BOP clade</taxon>
        <taxon>Oryzoideae</taxon>
        <taxon>Oryzeae</taxon>
        <taxon>Oryzinae</taxon>
        <taxon>Oryza</taxon>
        <taxon>Oryza sativa</taxon>
    </lineage>
</organism>
<evidence type="ECO:0000313" key="1">
    <source>
        <dbReference type="EMBL" id="BAA90358.1"/>
    </source>
</evidence>
<protein>
    <submittedName>
        <fullName evidence="1">Uncharacterized protein</fullName>
    </submittedName>
</protein>
<sequence>MDMSPAGHMQGRTVTDSSPVWAEMRWARTCAMLRPRHLLVAGQVGLVNLLRDGGLG</sequence>
<proteinExistence type="predicted"/>
<dbReference type="AlphaFoldDB" id="Q9LJ00"/>